<dbReference type="GO" id="GO:0051301">
    <property type="term" value="P:cell division"/>
    <property type="evidence" value="ECO:0007669"/>
    <property type="project" value="InterPro"/>
</dbReference>
<keyword evidence="2 7" id="KW-0812">Transmembrane</keyword>
<dbReference type="EMBL" id="DVHU01000104">
    <property type="protein sequence ID" value="HIR94048.1"/>
    <property type="molecule type" value="Genomic_DNA"/>
</dbReference>
<comment type="subcellular location">
    <subcellularLocation>
        <location evidence="1">Membrane</location>
        <topology evidence="1">Multi-pass membrane protein</topology>
    </subcellularLocation>
</comment>
<protein>
    <submittedName>
        <fullName evidence="8">FtsW/RodA/SpoVE family cell cycle protein</fullName>
    </submittedName>
</protein>
<feature type="transmembrane region" description="Helical" evidence="7">
    <location>
        <begin position="303"/>
        <end position="321"/>
    </location>
</feature>
<dbReference type="GO" id="GO:0015648">
    <property type="term" value="F:lipid-linked peptidoglycan transporter activity"/>
    <property type="evidence" value="ECO:0007669"/>
    <property type="project" value="TreeGrafter"/>
</dbReference>
<feature type="transmembrane region" description="Helical" evidence="7">
    <location>
        <begin position="341"/>
        <end position="362"/>
    </location>
</feature>
<organism evidence="8 9">
    <name type="scientific">Candidatus Egerieimonas intestinavium</name>
    <dbReference type="NCBI Taxonomy" id="2840777"/>
    <lineage>
        <taxon>Bacteria</taxon>
        <taxon>Bacillati</taxon>
        <taxon>Bacillota</taxon>
        <taxon>Clostridia</taxon>
        <taxon>Lachnospirales</taxon>
        <taxon>Lachnospiraceae</taxon>
        <taxon>Lachnospiraceae incertae sedis</taxon>
        <taxon>Candidatus Egerieimonas</taxon>
    </lineage>
</organism>
<dbReference type="InterPro" id="IPR001182">
    <property type="entry name" value="FtsW/RodA"/>
</dbReference>
<evidence type="ECO:0000256" key="5">
    <source>
        <dbReference type="ARBA" id="ARBA00023136"/>
    </source>
</evidence>
<feature type="transmembrane region" description="Helical" evidence="7">
    <location>
        <begin position="254"/>
        <end position="274"/>
    </location>
</feature>
<keyword evidence="4 7" id="KW-1133">Transmembrane helix</keyword>
<keyword evidence="3" id="KW-0133">Cell shape</keyword>
<evidence type="ECO:0000256" key="7">
    <source>
        <dbReference type="SAM" id="Phobius"/>
    </source>
</evidence>
<dbReference type="GO" id="GO:0008360">
    <property type="term" value="P:regulation of cell shape"/>
    <property type="evidence" value="ECO:0007669"/>
    <property type="project" value="UniProtKB-KW"/>
</dbReference>
<feature type="compositionally biased region" description="Low complexity" evidence="6">
    <location>
        <begin position="469"/>
        <end position="478"/>
    </location>
</feature>
<dbReference type="Proteomes" id="UP000886841">
    <property type="component" value="Unassembled WGS sequence"/>
</dbReference>
<feature type="transmembrane region" description="Helical" evidence="7">
    <location>
        <begin position="95"/>
        <end position="116"/>
    </location>
</feature>
<evidence type="ECO:0000256" key="4">
    <source>
        <dbReference type="ARBA" id="ARBA00022989"/>
    </source>
</evidence>
<evidence type="ECO:0000256" key="6">
    <source>
        <dbReference type="SAM" id="MobiDB-lite"/>
    </source>
</evidence>
<dbReference type="GO" id="GO:0032153">
    <property type="term" value="C:cell division site"/>
    <property type="evidence" value="ECO:0007669"/>
    <property type="project" value="TreeGrafter"/>
</dbReference>
<keyword evidence="5 7" id="KW-0472">Membrane</keyword>
<sequence>MIHLIVELSKYFLLILMLLYSMQCFSIVRKRDEDERKNGERKQIILMLFLNLAAYTVMYLQTEDIWMVYGCAAVVAYILAVQILYRIFYRKANMLLVNNMCMLMTIGLIMISRLNFDNAKKQYLIIVAGTALSLVVPVLIRKVRSLKNWTWLYAAAGIGMLMVVLALAAISGGAKLSIEIGGITFQLSEVVKITFVFFLASILRADTSFKNVVKASAVAGAHVLILVACKDLGSAVVFFMAYLVMVYVATKKPVYALAGTLGGCGAAVAAYYLFSHVRQRVEVWKDPFGTYDQVGGGYQIAQSLFAIGAGGWFGTGLFAGSPNSIPVVQKDSIFAAICEELGGLFGICLVLVCMSCFLMIVNISVKMSNRFYKLVALGLGTQYAVQVFLTVGGTIKFIPLTGITLPLVSYGGSSVIATILVLAIIQGLYLLREDEGEQVERQRQEKEIQNRESRYSQQPQYQRPEYRNQYQQPQYGQPDYRSQGYREDYRGPVPGAGYGVPGSQAKPQREKTLEERIEEETEKSLNW</sequence>
<dbReference type="PANTHER" id="PTHR30474:SF3">
    <property type="entry name" value="PEPTIDOGLYCAN GLYCOSYLTRANSFERASE RODA"/>
    <property type="match status" value="1"/>
</dbReference>
<feature type="transmembrane region" description="Helical" evidence="7">
    <location>
        <begin position="374"/>
        <end position="395"/>
    </location>
</feature>
<feature type="transmembrane region" description="Helical" evidence="7">
    <location>
        <begin position="183"/>
        <end position="203"/>
    </location>
</feature>
<accession>A0A9D1JGK6</accession>
<gene>
    <name evidence="8" type="ORF">IAB98_11585</name>
</gene>
<comment type="caution">
    <text evidence="8">The sequence shown here is derived from an EMBL/GenBank/DDBJ whole genome shotgun (WGS) entry which is preliminary data.</text>
</comment>
<proteinExistence type="predicted"/>
<reference evidence="8" key="1">
    <citation type="submission" date="2020-10" db="EMBL/GenBank/DDBJ databases">
        <authorList>
            <person name="Gilroy R."/>
        </authorList>
    </citation>
    <scope>NUCLEOTIDE SEQUENCE</scope>
    <source>
        <strain evidence="8">ChiSxjej1B13-7041</strain>
    </source>
</reference>
<feature type="region of interest" description="Disordered" evidence="6">
    <location>
        <begin position="441"/>
        <end position="527"/>
    </location>
</feature>
<dbReference type="AlphaFoldDB" id="A0A9D1JGK6"/>
<feature type="transmembrane region" description="Helical" evidence="7">
    <location>
        <begin position="122"/>
        <end position="140"/>
    </location>
</feature>
<evidence type="ECO:0000256" key="3">
    <source>
        <dbReference type="ARBA" id="ARBA00022960"/>
    </source>
</evidence>
<evidence type="ECO:0000256" key="2">
    <source>
        <dbReference type="ARBA" id="ARBA00022692"/>
    </source>
</evidence>
<feature type="transmembrane region" description="Helical" evidence="7">
    <location>
        <begin position="44"/>
        <end position="60"/>
    </location>
</feature>
<feature type="transmembrane region" description="Helical" evidence="7">
    <location>
        <begin position="66"/>
        <end position="88"/>
    </location>
</feature>
<feature type="compositionally biased region" description="Basic and acidic residues" evidence="6">
    <location>
        <begin position="441"/>
        <end position="454"/>
    </location>
</feature>
<feature type="transmembrane region" description="Helical" evidence="7">
    <location>
        <begin position="12"/>
        <end position="28"/>
    </location>
</feature>
<feature type="transmembrane region" description="Helical" evidence="7">
    <location>
        <begin position="152"/>
        <end position="171"/>
    </location>
</feature>
<evidence type="ECO:0000256" key="1">
    <source>
        <dbReference type="ARBA" id="ARBA00004141"/>
    </source>
</evidence>
<dbReference type="Pfam" id="PF01098">
    <property type="entry name" value="FTSW_RODA_SPOVE"/>
    <property type="match status" value="1"/>
</dbReference>
<evidence type="ECO:0000313" key="8">
    <source>
        <dbReference type="EMBL" id="HIR94048.1"/>
    </source>
</evidence>
<reference evidence="8" key="2">
    <citation type="journal article" date="2021" name="PeerJ">
        <title>Extensive microbial diversity within the chicken gut microbiome revealed by metagenomics and culture.</title>
        <authorList>
            <person name="Gilroy R."/>
            <person name="Ravi A."/>
            <person name="Getino M."/>
            <person name="Pursley I."/>
            <person name="Horton D.L."/>
            <person name="Alikhan N.F."/>
            <person name="Baker D."/>
            <person name="Gharbi K."/>
            <person name="Hall N."/>
            <person name="Watson M."/>
            <person name="Adriaenssens E.M."/>
            <person name="Foster-Nyarko E."/>
            <person name="Jarju S."/>
            <person name="Secka A."/>
            <person name="Antonio M."/>
            <person name="Oren A."/>
            <person name="Chaudhuri R.R."/>
            <person name="La Ragione R."/>
            <person name="Hildebrand F."/>
            <person name="Pallen M.J."/>
        </authorList>
    </citation>
    <scope>NUCLEOTIDE SEQUENCE</scope>
    <source>
        <strain evidence="8">ChiSxjej1B13-7041</strain>
    </source>
</reference>
<dbReference type="PANTHER" id="PTHR30474">
    <property type="entry name" value="CELL CYCLE PROTEIN"/>
    <property type="match status" value="1"/>
</dbReference>
<dbReference type="GO" id="GO:0005886">
    <property type="term" value="C:plasma membrane"/>
    <property type="evidence" value="ECO:0007669"/>
    <property type="project" value="TreeGrafter"/>
</dbReference>
<feature type="transmembrane region" description="Helical" evidence="7">
    <location>
        <begin position="407"/>
        <end position="431"/>
    </location>
</feature>
<feature type="transmembrane region" description="Helical" evidence="7">
    <location>
        <begin position="223"/>
        <end position="248"/>
    </location>
</feature>
<name>A0A9D1JGK6_9FIRM</name>
<evidence type="ECO:0000313" key="9">
    <source>
        <dbReference type="Proteomes" id="UP000886841"/>
    </source>
</evidence>